<keyword evidence="4 5" id="KW-0472">Membrane</keyword>
<evidence type="ECO:0000256" key="3">
    <source>
        <dbReference type="ARBA" id="ARBA00022989"/>
    </source>
</evidence>
<evidence type="ECO:0000259" key="6">
    <source>
        <dbReference type="Pfam" id="PF06271"/>
    </source>
</evidence>
<dbReference type="Proteomes" id="UP000292686">
    <property type="component" value="Unassembled WGS sequence"/>
</dbReference>
<feature type="transmembrane region" description="Helical" evidence="5">
    <location>
        <begin position="67"/>
        <end position="87"/>
    </location>
</feature>
<name>A0A4Q2M7M6_9MICO</name>
<dbReference type="AlphaFoldDB" id="A0A4Q2M7M6"/>
<evidence type="ECO:0000256" key="4">
    <source>
        <dbReference type="ARBA" id="ARBA00023136"/>
    </source>
</evidence>
<evidence type="ECO:0000313" key="9">
    <source>
        <dbReference type="Proteomes" id="UP000292686"/>
    </source>
</evidence>
<reference evidence="7 10" key="2">
    <citation type="submission" date="2020-07" db="EMBL/GenBank/DDBJ databases">
        <title>Sequencing the genomes of 1000 actinobacteria strains.</title>
        <authorList>
            <person name="Klenk H.-P."/>
        </authorList>
    </citation>
    <scope>NUCLEOTIDE SEQUENCE [LARGE SCALE GENOMIC DNA]</scope>
    <source>
        <strain evidence="7 10">DSM 23870</strain>
    </source>
</reference>
<evidence type="ECO:0000313" key="8">
    <source>
        <dbReference type="EMBL" id="RXZ87317.1"/>
    </source>
</evidence>
<evidence type="ECO:0000313" key="10">
    <source>
        <dbReference type="Proteomes" id="UP000581087"/>
    </source>
</evidence>
<accession>A0A4Q2M7M6</accession>
<evidence type="ECO:0000256" key="5">
    <source>
        <dbReference type="SAM" id="Phobius"/>
    </source>
</evidence>
<evidence type="ECO:0000256" key="1">
    <source>
        <dbReference type="ARBA" id="ARBA00004141"/>
    </source>
</evidence>
<dbReference type="RefSeq" id="WP_129172891.1">
    <property type="nucleotide sequence ID" value="NZ_JACCBI010000001.1"/>
</dbReference>
<sequence>MAETSTPVPSRDDDGLLTGEAVSLDVSSASVFLRAAGALIDAVVYGGSLIVILLLAENSSLFADAALGQALVTATLVICLVIAPMTVETLSRGRSLGKLAIGARIVRDDGGGIRLRHAFIRALTGVLELYMTIGGIALIVSFLNRRAKRLGDLLAGTYSQMERVKRPEPSQIAVPRELEQWALTADVARLPDALARRVAQFFAGAEHLVPASRSRLAITLAADVTPFVSPVPHVHPEAFLAGVSAVRRTREAEALRLEAARMTELEPFLTARPHAPADS</sequence>
<feature type="transmembrane region" description="Helical" evidence="5">
    <location>
        <begin position="118"/>
        <end position="143"/>
    </location>
</feature>
<organism evidence="8 9">
    <name type="scientific">Agromyces atrinae</name>
    <dbReference type="NCBI Taxonomy" id="592376"/>
    <lineage>
        <taxon>Bacteria</taxon>
        <taxon>Bacillati</taxon>
        <taxon>Actinomycetota</taxon>
        <taxon>Actinomycetes</taxon>
        <taxon>Micrococcales</taxon>
        <taxon>Microbacteriaceae</taxon>
        <taxon>Agromyces</taxon>
    </lineage>
</organism>
<protein>
    <submittedName>
        <fullName evidence="7">Putative RDD family membrane protein YckC</fullName>
    </submittedName>
    <submittedName>
        <fullName evidence="8">RDD family protein</fullName>
    </submittedName>
</protein>
<dbReference type="EMBL" id="JACCBI010000001">
    <property type="protein sequence ID" value="NYD66651.1"/>
    <property type="molecule type" value="Genomic_DNA"/>
</dbReference>
<dbReference type="PANTHER" id="PTHR38480">
    <property type="entry name" value="SLR0254 PROTEIN"/>
    <property type="match status" value="1"/>
</dbReference>
<evidence type="ECO:0000256" key="2">
    <source>
        <dbReference type="ARBA" id="ARBA00022692"/>
    </source>
</evidence>
<keyword evidence="3 5" id="KW-1133">Transmembrane helix</keyword>
<feature type="domain" description="RDD" evidence="6">
    <location>
        <begin position="29"/>
        <end position="156"/>
    </location>
</feature>
<feature type="transmembrane region" description="Helical" evidence="5">
    <location>
        <begin position="31"/>
        <end position="55"/>
    </location>
</feature>
<keyword evidence="9" id="KW-1185">Reference proteome</keyword>
<dbReference type="GO" id="GO:0016020">
    <property type="term" value="C:membrane"/>
    <property type="evidence" value="ECO:0007669"/>
    <property type="project" value="UniProtKB-SubCell"/>
</dbReference>
<evidence type="ECO:0000313" key="7">
    <source>
        <dbReference type="EMBL" id="NYD66651.1"/>
    </source>
</evidence>
<reference evidence="8 9" key="1">
    <citation type="submission" date="2019-01" db="EMBL/GenBank/DDBJ databases">
        <title>Agromyces.</title>
        <authorList>
            <person name="Li J."/>
        </authorList>
    </citation>
    <scope>NUCLEOTIDE SEQUENCE [LARGE SCALE GENOMIC DNA]</scope>
    <source>
        <strain evidence="8 9">DSM 23870</strain>
    </source>
</reference>
<comment type="subcellular location">
    <subcellularLocation>
        <location evidence="1">Membrane</location>
        <topology evidence="1">Multi-pass membrane protein</topology>
    </subcellularLocation>
</comment>
<dbReference type="OrthoDB" id="9787732at2"/>
<dbReference type="Proteomes" id="UP000581087">
    <property type="component" value="Unassembled WGS sequence"/>
</dbReference>
<dbReference type="PANTHER" id="PTHR38480:SF1">
    <property type="entry name" value="SLR0254 PROTEIN"/>
    <property type="match status" value="1"/>
</dbReference>
<keyword evidence="2 5" id="KW-0812">Transmembrane</keyword>
<proteinExistence type="predicted"/>
<dbReference type="EMBL" id="SDPM01000002">
    <property type="protein sequence ID" value="RXZ87317.1"/>
    <property type="molecule type" value="Genomic_DNA"/>
</dbReference>
<gene>
    <name evidence="7" type="ORF">BJ972_001170</name>
    <name evidence="8" type="ORF">ESP50_05195</name>
</gene>
<dbReference type="InterPro" id="IPR010432">
    <property type="entry name" value="RDD"/>
</dbReference>
<comment type="caution">
    <text evidence="8">The sequence shown here is derived from an EMBL/GenBank/DDBJ whole genome shotgun (WGS) entry which is preliminary data.</text>
</comment>
<dbReference type="Pfam" id="PF06271">
    <property type="entry name" value="RDD"/>
    <property type="match status" value="1"/>
</dbReference>